<dbReference type="SUPFAM" id="SSF55729">
    <property type="entry name" value="Acyl-CoA N-acyltransferases (Nat)"/>
    <property type="match status" value="1"/>
</dbReference>
<reference evidence="3" key="1">
    <citation type="journal article" date="2020" name="Stud. Mycol.">
        <title>101 Dothideomycetes genomes: a test case for predicting lifestyles and emergence of pathogens.</title>
        <authorList>
            <person name="Haridas S."/>
            <person name="Albert R."/>
            <person name="Binder M."/>
            <person name="Bloem J."/>
            <person name="Labutti K."/>
            <person name="Salamov A."/>
            <person name="Andreopoulos B."/>
            <person name="Baker S."/>
            <person name="Barry K."/>
            <person name="Bills G."/>
            <person name="Bluhm B."/>
            <person name="Cannon C."/>
            <person name="Castanera R."/>
            <person name="Culley D."/>
            <person name="Daum C."/>
            <person name="Ezra D."/>
            <person name="Gonzalez J."/>
            <person name="Henrissat B."/>
            <person name="Kuo A."/>
            <person name="Liang C."/>
            <person name="Lipzen A."/>
            <person name="Lutzoni F."/>
            <person name="Magnuson J."/>
            <person name="Mondo S."/>
            <person name="Nolan M."/>
            <person name="Ohm R."/>
            <person name="Pangilinan J."/>
            <person name="Park H.-J."/>
            <person name="Ramirez L."/>
            <person name="Alfaro M."/>
            <person name="Sun H."/>
            <person name="Tritt A."/>
            <person name="Yoshinaga Y."/>
            <person name="Zwiers L.-H."/>
            <person name="Turgeon B."/>
            <person name="Goodwin S."/>
            <person name="Spatafora J."/>
            <person name="Crous P."/>
            <person name="Grigoriev I."/>
        </authorList>
    </citation>
    <scope>NUCLEOTIDE SEQUENCE</scope>
    <source>
        <strain evidence="3">CBS 161.51</strain>
    </source>
</reference>
<dbReference type="Pfam" id="PF00583">
    <property type="entry name" value="Acetyltransf_1"/>
    <property type="match status" value="1"/>
</dbReference>
<dbReference type="GO" id="GO:0016747">
    <property type="term" value="F:acyltransferase activity, transferring groups other than amino-acyl groups"/>
    <property type="evidence" value="ECO:0007669"/>
    <property type="project" value="InterPro"/>
</dbReference>
<gene>
    <name evidence="3" type="ORF">EJ02DRAFT_267213</name>
</gene>
<dbReference type="InterPro" id="IPR016181">
    <property type="entry name" value="Acyl_CoA_acyltransferase"/>
</dbReference>
<evidence type="ECO:0000313" key="4">
    <source>
        <dbReference type="Proteomes" id="UP000800038"/>
    </source>
</evidence>
<dbReference type="EMBL" id="ML976089">
    <property type="protein sequence ID" value="KAF1939072.1"/>
    <property type="molecule type" value="Genomic_DNA"/>
</dbReference>
<feature type="transmembrane region" description="Helical" evidence="1">
    <location>
        <begin position="203"/>
        <end position="222"/>
    </location>
</feature>
<evidence type="ECO:0000259" key="2">
    <source>
        <dbReference type="PROSITE" id="PS51186"/>
    </source>
</evidence>
<keyword evidence="1" id="KW-1133">Transmembrane helix</keyword>
<dbReference type="CDD" id="cd04301">
    <property type="entry name" value="NAT_SF"/>
    <property type="match status" value="1"/>
</dbReference>
<dbReference type="Gene3D" id="3.40.630.30">
    <property type="match status" value="1"/>
</dbReference>
<dbReference type="AlphaFoldDB" id="A0A6A5SGU8"/>
<proteinExistence type="predicted"/>
<feature type="transmembrane region" description="Helical" evidence="1">
    <location>
        <begin position="179"/>
        <end position="197"/>
    </location>
</feature>
<name>A0A6A5SGU8_9PLEO</name>
<protein>
    <recommendedName>
        <fullName evidence="2">N-acetyltransferase domain-containing protein</fullName>
    </recommendedName>
</protein>
<organism evidence="3 4">
    <name type="scientific">Clathrospora elynae</name>
    <dbReference type="NCBI Taxonomy" id="706981"/>
    <lineage>
        <taxon>Eukaryota</taxon>
        <taxon>Fungi</taxon>
        <taxon>Dikarya</taxon>
        <taxon>Ascomycota</taxon>
        <taxon>Pezizomycotina</taxon>
        <taxon>Dothideomycetes</taxon>
        <taxon>Pleosporomycetidae</taxon>
        <taxon>Pleosporales</taxon>
        <taxon>Diademaceae</taxon>
        <taxon>Clathrospora</taxon>
    </lineage>
</organism>
<dbReference type="PROSITE" id="PS51186">
    <property type="entry name" value="GNAT"/>
    <property type="match status" value="1"/>
</dbReference>
<sequence length="366" mass="39953">MRRQLPPSHLKVPPGPHAFPRQHFSAGLGENTVIVNHYSGIEKAIPAIPSLPGFRTSAAFLTSLSANLRIDPDLPSPLGTPTTFRLNNFSLQPLPPTSLSYSTLPAPYYPYSSPAETKIMSSNEATAPAKPPTDELPQLTTFTVEADEDRVGALRLVADSVAQQRQVASKVMMSHPISLAVYIAVIAIAAQFMLRWYGDKLMVATTTGGITMTFLILIRWMTGAYIGEAEDINLQWLGEDKLIAVRWGEDIIGALVLGWADNDAAKKRGRRRRGKAVVRAWTVKLKYRGKGVGEGLLEEAVKVAGERGADGIIFDADHANSKRILPAVFNGFLDKQEVKAEKALQKVADAKGNFRQRQGSPTWGSR</sequence>
<dbReference type="InterPro" id="IPR000182">
    <property type="entry name" value="GNAT_dom"/>
</dbReference>
<feature type="domain" description="N-acetyltransferase" evidence="2">
    <location>
        <begin position="216"/>
        <end position="366"/>
    </location>
</feature>
<evidence type="ECO:0000256" key="1">
    <source>
        <dbReference type="SAM" id="Phobius"/>
    </source>
</evidence>
<evidence type="ECO:0000313" key="3">
    <source>
        <dbReference type="EMBL" id="KAF1939072.1"/>
    </source>
</evidence>
<keyword evidence="1" id="KW-0472">Membrane</keyword>
<keyword evidence="1" id="KW-0812">Transmembrane</keyword>
<accession>A0A6A5SGU8</accession>
<keyword evidence="4" id="KW-1185">Reference proteome</keyword>
<dbReference type="OrthoDB" id="5343688at2759"/>
<dbReference type="Proteomes" id="UP000800038">
    <property type="component" value="Unassembled WGS sequence"/>
</dbReference>